<feature type="region of interest" description="Disordered" evidence="1">
    <location>
        <begin position="807"/>
        <end position="831"/>
    </location>
</feature>
<dbReference type="GO" id="GO:0005783">
    <property type="term" value="C:endoplasmic reticulum"/>
    <property type="evidence" value="ECO:0007669"/>
    <property type="project" value="TreeGrafter"/>
</dbReference>
<organism evidence="2 3">
    <name type="scientific">Chlamydomonas incerta</name>
    <dbReference type="NCBI Taxonomy" id="51695"/>
    <lineage>
        <taxon>Eukaryota</taxon>
        <taxon>Viridiplantae</taxon>
        <taxon>Chlorophyta</taxon>
        <taxon>core chlorophytes</taxon>
        <taxon>Chlorophyceae</taxon>
        <taxon>CS clade</taxon>
        <taxon>Chlamydomonadales</taxon>
        <taxon>Chlamydomonadaceae</taxon>
        <taxon>Chlamydomonas</taxon>
    </lineage>
</organism>
<name>A0A835TF05_CHLIN</name>
<dbReference type="PANTHER" id="PTHR12393">
    <property type="entry name" value="SPHINGOMYELIN PHOSPHODIESTERASE RELATED"/>
    <property type="match status" value="1"/>
</dbReference>
<protein>
    <submittedName>
        <fullName evidence="2">Uncharacterized protein</fullName>
    </submittedName>
</protein>
<dbReference type="PANTHER" id="PTHR12393:SF6">
    <property type="entry name" value="SPHINGOMYELIN PHOSPHODIESTERASE 2"/>
    <property type="match status" value="1"/>
</dbReference>
<proteinExistence type="predicted"/>
<feature type="compositionally biased region" description="Gly residues" evidence="1">
    <location>
        <begin position="238"/>
        <end position="254"/>
    </location>
</feature>
<dbReference type="AlphaFoldDB" id="A0A835TF05"/>
<accession>A0A835TF05</accession>
<reference evidence="2" key="1">
    <citation type="journal article" date="2020" name="bioRxiv">
        <title>Comparative genomics of Chlamydomonas.</title>
        <authorList>
            <person name="Craig R.J."/>
            <person name="Hasan A.R."/>
            <person name="Ness R.W."/>
            <person name="Keightley P.D."/>
        </authorList>
    </citation>
    <scope>NUCLEOTIDE SEQUENCE</scope>
    <source>
        <strain evidence="2">SAG 7.73</strain>
    </source>
</reference>
<sequence>MKAPDITLPELIARVASFLPPNDIAASLRLACKAFAAQFCDTVHHLTIHLSQPCRPEVFAAHWSRPEAYSGLTDEQRRKLLCLVVRSGCLRNIEVALARARADWAEPLTADVEAAAAKSGSLEVVAWLRDRHGASFRGPRTLLDAAAAGSVPLCAYLLDVACCPWHPLAPCLAASEGHAELLGYLLTRRPAVGGGSAVGGGAAVDGWLAADAMYGLRLPDVRALMAGGHGGGGGPGGCGSGAADGGGNDGGGSRSGVAERVGSKGPAAAEAAAAAAAAAAADGAAADNGLRAALTVALVDIFESAASSPTCDWQQKPETPTCGTRPYAAGGDDTAAAAAAAAAARRLDAAALRSRPLPTVATELLAKRPGDWRQRLEWLRGDRSPYGSSSGSGGGSGSRSGGMQDPQPALLQALERRRRYTIDHEAVAMAAAGGGRVEQLAFALEEGRRQAAARLRQLRARRQRALAAVWGGPAATAAADVEAWDGARAWAEVGQAGPGNAPGQAAGANDDAAELEQRERQLAALAAGGVAPLSPAAALEAGYCAAAAGHVGVLQLLRESGCELPAPLLLHAAAEGARDGVLRWLVGGHAAAAVQEGREAELDGQAGATAAAAMLVEEAEGGSGAGAGAGGLLEGGAAAVRALRPEALARAARHGQVRLMAWLVDGCGLPLTPEALDAAAGSGCEAAVAWLVGRGCPVTPGRPYVQAALRGDLRTLSALHRLAVPWNLNTFARCVWSGWGAAERAGDRHGGAGSGGGAPLRALEWLLSARCPVHWSSAERAAEMRGTDDAGRVAAWVAARRKQAAAAAAAPAPAGPAGRSGAGWRRPMLLE</sequence>
<feature type="region of interest" description="Disordered" evidence="1">
    <location>
        <begin position="238"/>
        <end position="262"/>
    </location>
</feature>
<dbReference type="GO" id="GO:0004620">
    <property type="term" value="F:phospholipase activity"/>
    <property type="evidence" value="ECO:0007669"/>
    <property type="project" value="TreeGrafter"/>
</dbReference>
<evidence type="ECO:0000313" key="2">
    <source>
        <dbReference type="EMBL" id="KAG2439144.1"/>
    </source>
</evidence>
<feature type="compositionally biased region" description="Gly residues" evidence="1">
    <location>
        <begin position="390"/>
        <end position="400"/>
    </location>
</feature>
<dbReference type="GO" id="GO:0016020">
    <property type="term" value="C:membrane"/>
    <property type="evidence" value="ECO:0007669"/>
    <property type="project" value="TreeGrafter"/>
</dbReference>
<dbReference type="GO" id="GO:0071944">
    <property type="term" value="C:cell periphery"/>
    <property type="evidence" value="ECO:0007669"/>
    <property type="project" value="TreeGrafter"/>
</dbReference>
<feature type="region of interest" description="Disordered" evidence="1">
    <location>
        <begin position="378"/>
        <end position="406"/>
    </location>
</feature>
<gene>
    <name evidence="2" type="ORF">HXX76_004511</name>
</gene>
<dbReference type="EMBL" id="JAEHOC010000008">
    <property type="protein sequence ID" value="KAG2439144.1"/>
    <property type="molecule type" value="Genomic_DNA"/>
</dbReference>
<dbReference type="OrthoDB" id="63514at2759"/>
<evidence type="ECO:0000313" key="3">
    <source>
        <dbReference type="Proteomes" id="UP000650467"/>
    </source>
</evidence>
<dbReference type="GO" id="GO:0030149">
    <property type="term" value="P:sphingolipid catabolic process"/>
    <property type="evidence" value="ECO:0007669"/>
    <property type="project" value="TreeGrafter"/>
</dbReference>
<keyword evidence="3" id="KW-1185">Reference proteome</keyword>
<dbReference type="GO" id="GO:0046513">
    <property type="term" value="P:ceramide biosynthetic process"/>
    <property type="evidence" value="ECO:0007669"/>
    <property type="project" value="TreeGrafter"/>
</dbReference>
<comment type="caution">
    <text evidence="2">The sequence shown here is derived from an EMBL/GenBank/DDBJ whole genome shotgun (WGS) entry which is preliminary data.</text>
</comment>
<dbReference type="Proteomes" id="UP000650467">
    <property type="component" value="Unassembled WGS sequence"/>
</dbReference>
<evidence type="ECO:0000256" key="1">
    <source>
        <dbReference type="SAM" id="MobiDB-lite"/>
    </source>
</evidence>